<keyword evidence="17" id="KW-1185">Reference proteome</keyword>
<dbReference type="GO" id="GO:0009279">
    <property type="term" value="C:cell outer membrane"/>
    <property type="evidence" value="ECO:0007669"/>
    <property type="project" value="UniProtKB-SubCell"/>
</dbReference>
<keyword evidence="4" id="KW-0410">Iron transport</keyword>
<dbReference type="Pfam" id="PF00593">
    <property type="entry name" value="TonB_dep_Rec_b-barrel"/>
    <property type="match status" value="1"/>
</dbReference>
<evidence type="ECO:0000256" key="3">
    <source>
        <dbReference type="ARBA" id="ARBA00022452"/>
    </source>
</evidence>
<keyword evidence="7" id="KW-0406">Ion transport</keyword>
<keyword evidence="10 11" id="KW-0998">Cell outer membrane</keyword>
<dbReference type="InterPro" id="IPR036942">
    <property type="entry name" value="Beta-barrel_TonB_sf"/>
</dbReference>
<dbReference type="CDD" id="cd01347">
    <property type="entry name" value="ligand_gated_channel"/>
    <property type="match status" value="1"/>
</dbReference>
<evidence type="ECO:0000256" key="1">
    <source>
        <dbReference type="ARBA" id="ARBA00004571"/>
    </source>
</evidence>
<dbReference type="Gene3D" id="2.40.170.20">
    <property type="entry name" value="TonB-dependent receptor, beta-barrel domain"/>
    <property type="match status" value="1"/>
</dbReference>
<reference evidence="16 17" key="1">
    <citation type="submission" date="2018-06" db="EMBL/GenBank/DDBJ databases">
        <title>Genomic Encyclopedia of Type Strains, Phase III (KMG-III): the genomes of soil and plant-associated and newly described type strains.</title>
        <authorList>
            <person name="Whitman W."/>
        </authorList>
    </citation>
    <scope>NUCLEOTIDE SEQUENCE [LARGE SCALE GENOMIC DNA]</scope>
    <source>
        <strain evidence="16 17">CECT 7377</strain>
    </source>
</reference>
<evidence type="ECO:0000256" key="9">
    <source>
        <dbReference type="ARBA" id="ARBA00023136"/>
    </source>
</evidence>
<dbReference type="Pfam" id="PF07715">
    <property type="entry name" value="Plug"/>
    <property type="match status" value="1"/>
</dbReference>
<dbReference type="GO" id="GO:0006826">
    <property type="term" value="P:iron ion transport"/>
    <property type="evidence" value="ECO:0007669"/>
    <property type="project" value="UniProtKB-KW"/>
</dbReference>
<sequence>MSDRRLVGLGKGGFVLSNSLVLALLSSFSYAKKDLDTSEDVLEPIYVSARQEGEQAKDLAFSVEVMDSDTIEELRYTNLEDVLLSEPSVNLNTSGGANVSSIYIRGIGSLYPMSMDDSSVAVMLDGSPISSRNISLGTLDVERVEILKGPQGTLFGGLGEAGGINIASRKPTSYQDGYFRAEYGDDNQHLLEGAFGGALTESLSGRFAVRKSGYDHWVTNDQTGAPMSSPENEAFRGSLLWEKSERTSVLVSVEQQTIENMAEMFVLRPYSSNPSVSLTPGLYDDDEKEVKRYSVKLSHNLDNSQFTASSSYTDSYNIAPVAYDRYLNKLLNDQSEEYWQTDESHEKVFTQDVRLSSLPGADVFWVTGGSVSQSDRSYDTPYNSSGTSRARQRDFETNRYGVYGEVTFPVAQRWDLTSGLRYSWEDREYDGAYYNSGNVTTEHRELDDHFFTGRLALGYELTNTTRLYASFARGYNPGGFNDYATQSVESEPYKAAKVDSFEFGVKKASADRRYTVNGAVFYNEVTDNHLLSYDSQTFISSVVNADTRSLGAELSTTLALKNNLTLKGGVSYIDATIQSELVGIGGGDVKKGNQVPDVSPWSANVSVSWKRPLQISGLSAPMLNTRLGWKYTGVRSADPQNHFDLNAYNKIDMHIGVSIENAELYFWGNNLLDEEYDLYGYYGSATAIYGAPGRGRTLGLGVRYDL</sequence>
<evidence type="ECO:0000256" key="7">
    <source>
        <dbReference type="ARBA" id="ARBA00023065"/>
    </source>
</evidence>
<keyword evidence="16" id="KW-0675">Receptor</keyword>
<keyword evidence="9 11" id="KW-0472">Membrane</keyword>
<evidence type="ECO:0000256" key="6">
    <source>
        <dbReference type="ARBA" id="ARBA00023004"/>
    </source>
</evidence>
<dbReference type="RefSeq" id="WP_113918566.1">
    <property type="nucleotide sequence ID" value="NZ_QNSE01000023.1"/>
</dbReference>
<name>A0A366IT66_9GAMM</name>
<comment type="similarity">
    <text evidence="11 12">Belongs to the TonB-dependent receptor family.</text>
</comment>
<feature type="region of interest" description="Disordered" evidence="13">
    <location>
        <begin position="372"/>
        <end position="391"/>
    </location>
</feature>
<dbReference type="InterPro" id="IPR012910">
    <property type="entry name" value="Plug_dom"/>
</dbReference>
<accession>A0A366IT66</accession>
<comment type="caution">
    <text evidence="16">The sequence shown here is derived from an EMBL/GenBank/DDBJ whole genome shotgun (WGS) entry which is preliminary data.</text>
</comment>
<evidence type="ECO:0000256" key="13">
    <source>
        <dbReference type="SAM" id="MobiDB-lite"/>
    </source>
</evidence>
<evidence type="ECO:0000256" key="2">
    <source>
        <dbReference type="ARBA" id="ARBA00022448"/>
    </source>
</evidence>
<evidence type="ECO:0000256" key="4">
    <source>
        <dbReference type="ARBA" id="ARBA00022496"/>
    </source>
</evidence>
<proteinExistence type="inferred from homology"/>
<evidence type="ECO:0000256" key="11">
    <source>
        <dbReference type="PROSITE-ProRule" id="PRU01360"/>
    </source>
</evidence>
<dbReference type="PANTHER" id="PTHR32552">
    <property type="entry name" value="FERRICHROME IRON RECEPTOR-RELATED"/>
    <property type="match status" value="1"/>
</dbReference>
<feature type="compositionally biased region" description="Polar residues" evidence="13">
    <location>
        <begin position="372"/>
        <end position="389"/>
    </location>
</feature>
<comment type="subcellular location">
    <subcellularLocation>
        <location evidence="1 11">Cell outer membrane</location>
        <topology evidence="1 11">Multi-pass membrane protein</topology>
    </subcellularLocation>
</comment>
<dbReference type="InterPro" id="IPR000531">
    <property type="entry name" value="Beta-barrel_TonB"/>
</dbReference>
<evidence type="ECO:0000313" key="16">
    <source>
        <dbReference type="EMBL" id="RBP77976.1"/>
    </source>
</evidence>
<evidence type="ECO:0000256" key="12">
    <source>
        <dbReference type="RuleBase" id="RU003357"/>
    </source>
</evidence>
<evidence type="ECO:0000256" key="5">
    <source>
        <dbReference type="ARBA" id="ARBA00022692"/>
    </source>
</evidence>
<evidence type="ECO:0000313" key="17">
    <source>
        <dbReference type="Proteomes" id="UP000252792"/>
    </source>
</evidence>
<evidence type="ECO:0000256" key="10">
    <source>
        <dbReference type="ARBA" id="ARBA00023237"/>
    </source>
</evidence>
<gene>
    <name evidence="16" type="ORF">DFP80_12313</name>
</gene>
<dbReference type="AlphaFoldDB" id="A0A366IT66"/>
<evidence type="ECO:0000256" key="8">
    <source>
        <dbReference type="ARBA" id="ARBA00023077"/>
    </source>
</evidence>
<dbReference type="SUPFAM" id="SSF56935">
    <property type="entry name" value="Porins"/>
    <property type="match status" value="1"/>
</dbReference>
<evidence type="ECO:0000259" key="15">
    <source>
        <dbReference type="Pfam" id="PF07715"/>
    </source>
</evidence>
<evidence type="ECO:0000259" key="14">
    <source>
        <dbReference type="Pfam" id="PF00593"/>
    </source>
</evidence>
<keyword evidence="5 11" id="KW-0812">Transmembrane</keyword>
<organism evidence="16 17">
    <name type="scientific">Marinomonas rhizomae</name>
    <dbReference type="NCBI Taxonomy" id="491948"/>
    <lineage>
        <taxon>Bacteria</taxon>
        <taxon>Pseudomonadati</taxon>
        <taxon>Pseudomonadota</taxon>
        <taxon>Gammaproteobacteria</taxon>
        <taxon>Oceanospirillales</taxon>
        <taxon>Oceanospirillaceae</taxon>
        <taxon>Marinomonas</taxon>
    </lineage>
</organism>
<protein>
    <submittedName>
        <fullName evidence="16">Iron complex outermembrane receptor protein</fullName>
    </submittedName>
</protein>
<feature type="domain" description="TonB-dependent receptor plug" evidence="15">
    <location>
        <begin position="57"/>
        <end position="162"/>
    </location>
</feature>
<dbReference type="PANTHER" id="PTHR32552:SF81">
    <property type="entry name" value="TONB-DEPENDENT OUTER MEMBRANE RECEPTOR"/>
    <property type="match status" value="1"/>
</dbReference>
<dbReference type="PROSITE" id="PS52016">
    <property type="entry name" value="TONB_DEPENDENT_REC_3"/>
    <property type="match status" value="1"/>
</dbReference>
<keyword evidence="2 11" id="KW-0813">Transport</keyword>
<dbReference type="OrthoDB" id="127311at2"/>
<keyword evidence="3 11" id="KW-1134">Transmembrane beta strand</keyword>
<keyword evidence="6" id="KW-0408">Iron</keyword>
<dbReference type="Proteomes" id="UP000252792">
    <property type="component" value="Unassembled WGS sequence"/>
</dbReference>
<dbReference type="InterPro" id="IPR039426">
    <property type="entry name" value="TonB-dep_rcpt-like"/>
</dbReference>
<feature type="domain" description="TonB-dependent receptor-like beta-barrel" evidence="14">
    <location>
        <begin position="279"/>
        <end position="671"/>
    </location>
</feature>
<dbReference type="EMBL" id="QNSE01000023">
    <property type="protein sequence ID" value="RBP77976.1"/>
    <property type="molecule type" value="Genomic_DNA"/>
</dbReference>
<keyword evidence="8 12" id="KW-0798">TonB box</keyword>